<accession>F4LJR0</accession>
<dbReference type="EMBL" id="CP002696">
    <property type="protein sequence ID" value="AEE17440.1"/>
    <property type="molecule type" value="Genomic_DNA"/>
</dbReference>
<protein>
    <recommendedName>
        <fullName evidence="2">Carbohydrate-binding domain-containing protein</fullName>
    </recommendedName>
</protein>
<dbReference type="Gene3D" id="2.60.40.1190">
    <property type="match status" value="1"/>
</dbReference>
<proteinExistence type="predicted"/>
<keyword evidence="4" id="KW-1185">Reference proteome</keyword>
<dbReference type="OrthoDB" id="9801646at2"/>
<dbReference type="HOGENOM" id="CLU_946425_0_0_12"/>
<dbReference type="Proteomes" id="UP000006546">
    <property type="component" value="Chromosome"/>
</dbReference>
<evidence type="ECO:0000313" key="3">
    <source>
        <dbReference type="EMBL" id="AEE17440.1"/>
    </source>
</evidence>
<reference evidence="4" key="1">
    <citation type="submission" date="2011-04" db="EMBL/GenBank/DDBJ databases">
        <title>The complete genome of Treponema brennaborense DSM 12168.</title>
        <authorList>
            <person name="Lucas S."/>
            <person name="Han J."/>
            <person name="Lapidus A."/>
            <person name="Bruce D."/>
            <person name="Goodwin L."/>
            <person name="Pitluck S."/>
            <person name="Peters L."/>
            <person name="Kyrpides N."/>
            <person name="Mavromatis K."/>
            <person name="Ivanova N."/>
            <person name="Mikhailova N."/>
            <person name="Pagani I."/>
            <person name="Teshima H."/>
            <person name="Detter J.C."/>
            <person name="Tapia R."/>
            <person name="Han C."/>
            <person name="Land M."/>
            <person name="Hauser L."/>
            <person name="Markowitz V."/>
            <person name="Cheng J.-F."/>
            <person name="Hugenholtz P."/>
            <person name="Woyke T."/>
            <person name="Wu D."/>
            <person name="Gronow S."/>
            <person name="Wellnitz S."/>
            <person name="Brambilla E."/>
            <person name="Klenk H.-P."/>
            <person name="Eisen J.A."/>
        </authorList>
    </citation>
    <scope>NUCLEOTIDE SEQUENCE [LARGE SCALE GENOMIC DNA]</scope>
    <source>
        <strain evidence="4">DSM 12168 / CIP 105900 / DD5/3</strain>
    </source>
</reference>
<evidence type="ECO:0000313" key="4">
    <source>
        <dbReference type="Proteomes" id="UP000006546"/>
    </source>
</evidence>
<sequence length="294" mass="32871">MKQFSVPILPIRVERDTDSKMQTYEVSGIELEYIPGCTAGRNLFTGAFFAGGTDGLAVSFCAEAPHAKAFAQRQYDSYTREGLAAQRNAVPPGFTAKRRSYKGKVFEDDCLELFIRPADSDVYYGWEINACGACLDYRAGVGESGLKTVSVPNRAQDGSTERDGTAAPDAHREVCGRKTDRIEGIDIHFDYDWQSRAQWRMECEDVFWYLELFVPWSDFGMSEPPARGTVWYGTINRIDAGVYGRPHVRGESGLQCLLDFADTDAPAPRFHQPQRFAAFEWLPLPKKNTGGTSK</sequence>
<dbReference type="KEGG" id="tbe:Trebr_2025"/>
<evidence type="ECO:0000256" key="1">
    <source>
        <dbReference type="SAM" id="MobiDB-lite"/>
    </source>
</evidence>
<organism evidence="3 4">
    <name type="scientific">Treponema brennaborense (strain DSM 12168 / CIP 105900 / DD5/3)</name>
    <dbReference type="NCBI Taxonomy" id="906968"/>
    <lineage>
        <taxon>Bacteria</taxon>
        <taxon>Pseudomonadati</taxon>
        <taxon>Spirochaetota</taxon>
        <taxon>Spirochaetia</taxon>
        <taxon>Spirochaetales</taxon>
        <taxon>Treponemataceae</taxon>
        <taxon>Treponema</taxon>
    </lineage>
</organism>
<dbReference type="Pfam" id="PF16011">
    <property type="entry name" value="CBM9_2"/>
    <property type="match status" value="1"/>
</dbReference>
<feature type="region of interest" description="Disordered" evidence="1">
    <location>
        <begin position="150"/>
        <end position="173"/>
    </location>
</feature>
<gene>
    <name evidence="3" type="ordered locus">Trebr_2025</name>
</gene>
<dbReference type="InterPro" id="IPR010502">
    <property type="entry name" value="Carb-bd_dom_fam9"/>
</dbReference>
<dbReference type="RefSeq" id="WP_013759143.1">
    <property type="nucleotide sequence ID" value="NC_015500.1"/>
</dbReference>
<name>F4LJR0_TREBD</name>
<evidence type="ECO:0000259" key="2">
    <source>
        <dbReference type="Pfam" id="PF16011"/>
    </source>
</evidence>
<dbReference type="AlphaFoldDB" id="F4LJR0"/>
<feature type="domain" description="Carbohydrate-binding" evidence="2">
    <location>
        <begin position="95"/>
        <end position="144"/>
    </location>
</feature>
<feature type="compositionally biased region" description="Basic and acidic residues" evidence="1">
    <location>
        <begin position="159"/>
        <end position="173"/>
    </location>
</feature>
<dbReference type="SUPFAM" id="SSF49344">
    <property type="entry name" value="CBD9-like"/>
    <property type="match status" value="1"/>
</dbReference>